<dbReference type="AlphaFoldDB" id="A0A914PK39"/>
<evidence type="ECO:0000313" key="2">
    <source>
        <dbReference type="WBParaSite" id="PDA_v2.g1877.t1"/>
    </source>
</evidence>
<dbReference type="Proteomes" id="UP000887578">
    <property type="component" value="Unplaced"/>
</dbReference>
<keyword evidence="1" id="KW-1185">Reference proteome</keyword>
<sequence length="184" mass="21817">MLKFDSTNCFIQDFSLPSPIIRYLMINANPENLKKLYKTCKYFYSEFQLNIVEDLILNNEELLDKPGPYEIFLYNHQLDKLPNNLWLVRDLLIGDNLNLSQFFSKIVRCDLREIYIYVSTKFTLNEFKILTRSETVKEVFIDMPIYISYEGDEKVPLEDILSCVLSAYRIVIDNCYVTKNTMEK</sequence>
<dbReference type="WBParaSite" id="PDA_v2.g1877.t1">
    <property type="protein sequence ID" value="PDA_v2.g1877.t1"/>
    <property type="gene ID" value="PDA_v2.g1877"/>
</dbReference>
<protein>
    <submittedName>
        <fullName evidence="2">F-box domain-containing protein</fullName>
    </submittedName>
</protein>
<proteinExistence type="predicted"/>
<evidence type="ECO:0000313" key="1">
    <source>
        <dbReference type="Proteomes" id="UP000887578"/>
    </source>
</evidence>
<accession>A0A914PK39</accession>
<organism evidence="1 2">
    <name type="scientific">Panagrolaimus davidi</name>
    <dbReference type="NCBI Taxonomy" id="227884"/>
    <lineage>
        <taxon>Eukaryota</taxon>
        <taxon>Metazoa</taxon>
        <taxon>Ecdysozoa</taxon>
        <taxon>Nematoda</taxon>
        <taxon>Chromadorea</taxon>
        <taxon>Rhabditida</taxon>
        <taxon>Tylenchina</taxon>
        <taxon>Panagrolaimomorpha</taxon>
        <taxon>Panagrolaimoidea</taxon>
        <taxon>Panagrolaimidae</taxon>
        <taxon>Panagrolaimus</taxon>
    </lineage>
</organism>
<name>A0A914PK39_9BILA</name>
<reference evidence="2" key="1">
    <citation type="submission" date="2022-11" db="UniProtKB">
        <authorList>
            <consortium name="WormBaseParasite"/>
        </authorList>
    </citation>
    <scope>IDENTIFICATION</scope>
</reference>